<sequence>MRNAIPSPSQGVWHLGPIPVRAYALAILAGIVVAFIIGKRRYKDRGGDPDLVLDTGLWAVIFGILGARLYHVITDWQLYFSEGARPIDALKIWNGGLGIWGGVAGGAIAGAVYLRHRKAAVAPFADSIAPGILVAQAIGRLGNYFNQELFGRPTNLPWGLQIDAAHVSPEYAPGTLFHPTFLYELIWNLAAAGMLIFLDRKKKFCGGQVFALYIVFYAVGRIWVEMLRIDRAHIIFGLRLNVWTTAAIAMAGVVAYIILGRKATSTTVISAVGAAPQNAGANAQANHQTGSTEIEEERDTVKADPLPNQTNRP</sequence>
<feature type="transmembrane region" description="Helical" evidence="7">
    <location>
        <begin position="93"/>
        <end position="114"/>
    </location>
</feature>
<gene>
    <name evidence="7" type="primary">lgt</name>
    <name evidence="9" type="ORF">CYJ19_08715</name>
</gene>
<proteinExistence type="inferred from homology"/>
<dbReference type="GO" id="GO:0042158">
    <property type="term" value="P:lipoprotein biosynthetic process"/>
    <property type="evidence" value="ECO:0007669"/>
    <property type="project" value="UniProtKB-UniRule"/>
</dbReference>
<dbReference type="PANTHER" id="PTHR30589:SF0">
    <property type="entry name" value="PHOSPHATIDYLGLYCEROL--PROLIPOPROTEIN DIACYLGLYCERYL TRANSFERASE"/>
    <property type="match status" value="1"/>
</dbReference>
<dbReference type="AlphaFoldDB" id="A0A2I1IKZ6"/>
<evidence type="ECO:0000256" key="6">
    <source>
        <dbReference type="ARBA" id="ARBA00023136"/>
    </source>
</evidence>
<dbReference type="InterPro" id="IPR001640">
    <property type="entry name" value="Lgt"/>
</dbReference>
<comment type="similarity">
    <text evidence="1 7">Belongs to the Lgt family.</text>
</comment>
<evidence type="ECO:0000313" key="10">
    <source>
        <dbReference type="Proteomes" id="UP000235122"/>
    </source>
</evidence>
<dbReference type="STRING" id="33007.HMPREF3198_01669"/>
<comment type="pathway">
    <text evidence="7">Protein modification; lipoprotein biosynthesis (diacylglyceryl transfer).</text>
</comment>
<keyword evidence="6 7" id="KW-0472">Membrane</keyword>
<organism evidence="9 10">
    <name type="scientific">Winkia neuii</name>
    <dbReference type="NCBI Taxonomy" id="33007"/>
    <lineage>
        <taxon>Bacteria</taxon>
        <taxon>Bacillati</taxon>
        <taxon>Actinomycetota</taxon>
        <taxon>Actinomycetes</taxon>
        <taxon>Actinomycetales</taxon>
        <taxon>Actinomycetaceae</taxon>
        <taxon>Winkia</taxon>
    </lineage>
</organism>
<dbReference type="EMBL" id="PKKO01000005">
    <property type="protein sequence ID" value="PKY71794.1"/>
    <property type="molecule type" value="Genomic_DNA"/>
</dbReference>
<dbReference type="GO" id="GO:0008961">
    <property type="term" value="F:phosphatidylglycerol-prolipoprotein diacylglyceryl transferase activity"/>
    <property type="evidence" value="ECO:0007669"/>
    <property type="project" value="UniProtKB-UniRule"/>
</dbReference>
<dbReference type="UniPathway" id="UPA00664"/>
<dbReference type="GO" id="GO:0005886">
    <property type="term" value="C:plasma membrane"/>
    <property type="evidence" value="ECO:0007669"/>
    <property type="project" value="UniProtKB-SubCell"/>
</dbReference>
<comment type="function">
    <text evidence="7">Catalyzes the transfer of the diacylglyceryl group from phosphatidylglycerol to the sulfhydryl group of the N-terminal cysteine of a prolipoprotein, the first step in the formation of mature lipoproteins.</text>
</comment>
<comment type="caution">
    <text evidence="9">The sequence shown here is derived from an EMBL/GenBank/DDBJ whole genome shotgun (WGS) entry which is preliminary data.</text>
</comment>
<dbReference type="RefSeq" id="WP_024332344.1">
    <property type="nucleotide sequence ID" value="NZ_JASOXK010000009.1"/>
</dbReference>
<feature type="binding site" evidence="7">
    <location>
        <position position="140"/>
    </location>
    <ligand>
        <name>a 1,2-diacyl-sn-glycero-3-phospho-(1'-sn-glycerol)</name>
        <dbReference type="ChEBI" id="CHEBI:64716"/>
    </ligand>
</feature>
<evidence type="ECO:0000256" key="1">
    <source>
        <dbReference type="ARBA" id="ARBA00007150"/>
    </source>
</evidence>
<keyword evidence="5 7" id="KW-1133">Transmembrane helix</keyword>
<comment type="subcellular location">
    <subcellularLocation>
        <location evidence="7">Cell membrane</location>
        <topology evidence="7">Multi-pass membrane protein</topology>
    </subcellularLocation>
</comment>
<evidence type="ECO:0000256" key="3">
    <source>
        <dbReference type="ARBA" id="ARBA00022679"/>
    </source>
</evidence>
<dbReference type="HAMAP" id="MF_01147">
    <property type="entry name" value="Lgt"/>
    <property type="match status" value="1"/>
</dbReference>
<dbReference type="PROSITE" id="PS01311">
    <property type="entry name" value="LGT"/>
    <property type="match status" value="1"/>
</dbReference>
<feature type="transmembrane region" description="Helical" evidence="7">
    <location>
        <begin position="121"/>
        <end position="139"/>
    </location>
</feature>
<dbReference type="EC" id="2.5.1.145" evidence="7"/>
<evidence type="ECO:0000313" key="9">
    <source>
        <dbReference type="EMBL" id="PKY71794.1"/>
    </source>
</evidence>
<dbReference type="NCBIfam" id="TIGR00544">
    <property type="entry name" value="lgt"/>
    <property type="match status" value="1"/>
</dbReference>
<evidence type="ECO:0000256" key="7">
    <source>
        <dbReference type="HAMAP-Rule" id="MF_01147"/>
    </source>
</evidence>
<dbReference type="Proteomes" id="UP000235122">
    <property type="component" value="Unassembled WGS sequence"/>
</dbReference>
<comment type="catalytic activity">
    <reaction evidence="7">
        <text>L-cysteinyl-[prolipoprotein] + a 1,2-diacyl-sn-glycero-3-phospho-(1'-sn-glycerol) = an S-1,2-diacyl-sn-glyceryl-L-cysteinyl-[prolipoprotein] + sn-glycerol 1-phosphate + H(+)</text>
        <dbReference type="Rhea" id="RHEA:56712"/>
        <dbReference type="Rhea" id="RHEA-COMP:14679"/>
        <dbReference type="Rhea" id="RHEA-COMP:14680"/>
        <dbReference type="ChEBI" id="CHEBI:15378"/>
        <dbReference type="ChEBI" id="CHEBI:29950"/>
        <dbReference type="ChEBI" id="CHEBI:57685"/>
        <dbReference type="ChEBI" id="CHEBI:64716"/>
        <dbReference type="ChEBI" id="CHEBI:140658"/>
        <dbReference type="EC" id="2.5.1.145"/>
    </reaction>
</comment>
<dbReference type="PANTHER" id="PTHR30589">
    <property type="entry name" value="PROLIPOPROTEIN DIACYLGLYCERYL TRANSFERASE"/>
    <property type="match status" value="1"/>
</dbReference>
<name>A0A2I1IKZ6_9ACTO</name>
<keyword evidence="2 7" id="KW-1003">Cell membrane</keyword>
<feature type="transmembrane region" description="Helical" evidence="7">
    <location>
        <begin position="51"/>
        <end position="73"/>
    </location>
</feature>
<keyword evidence="4 7" id="KW-0812">Transmembrane</keyword>
<dbReference type="Pfam" id="PF01790">
    <property type="entry name" value="LGT"/>
    <property type="match status" value="1"/>
</dbReference>
<evidence type="ECO:0000256" key="8">
    <source>
        <dbReference type="SAM" id="MobiDB-lite"/>
    </source>
</evidence>
<feature type="transmembrane region" description="Helical" evidence="7">
    <location>
        <begin position="236"/>
        <end position="259"/>
    </location>
</feature>
<feature type="transmembrane region" description="Helical" evidence="7">
    <location>
        <begin position="205"/>
        <end position="224"/>
    </location>
</feature>
<dbReference type="GeneID" id="35866301"/>
<feature type="compositionally biased region" description="Low complexity" evidence="8">
    <location>
        <begin position="280"/>
        <end position="290"/>
    </location>
</feature>
<reference evidence="9 10" key="1">
    <citation type="submission" date="2017-12" db="EMBL/GenBank/DDBJ databases">
        <title>Phylogenetic diversity of female urinary microbiome.</title>
        <authorList>
            <person name="Thomas-White K."/>
            <person name="Wolfe A.J."/>
        </authorList>
    </citation>
    <scope>NUCLEOTIDE SEQUENCE [LARGE SCALE GENOMIC DNA]</scope>
    <source>
        <strain evidence="9 10">UMB0402</strain>
    </source>
</reference>
<keyword evidence="3 7" id="KW-0808">Transferase</keyword>
<keyword evidence="9" id="KW-0449">Lipoprotein</keyword>
<feature type="region of interest" description="Disordered" evidence="8">
    <location>
        <begin position="280"/>
        <end position="313"/>
    </location>
</feature>
<protein>
    <recommendedName>
        <fullName evidence="7">Phosphatidylglycerol--prolipoprotein diacylglyceryl transferase</fullName>
        <ecNumber evidence="7">2.5.1.145</ecNumber>
    </recommendedName>
</protein>
<evidence type="ECO:0000256" key="5">
    <source>
        <dbReference type="ARBA" id="ARBA00022989"/>
    </source>
</evidence>
<evidence type="ECO:0000256" key="4">
    <source>
        <dbReference type="ARBA" id="ARBA00022692"/>
    </source>
</evidence>
<keyword evidence="10" id="KW-1185">Reference proteome</keyword>
<accession>A0A2I1IKZ6</accession>
<evidence type="ECO:0000256" key="2">
    <source>
        <dbReference type="ARBA" id="ARBA00022475"/>
    </source>
</evidence>
<feature type="transmembrane region" description="Helical" evidence="7">
    <location>
        <begin position="181"/>
        <end position="198"/>
    </location>
</feature>
<feature type="transmembrane region" description="Helical" evidence="7">
    <location>
        <begin position="20"/>
        <end position="39"/>
    </location>
</feature>